<evidence type="ECO:0000256" key="4">
    <source>
        <dbReference type="SAM" id="MobiDB-lite"/>
    </source>
</evidence>
<dbReference type="PRINTS" id="PR00080">
    <property type="entry name" value="SDRFAMILY"/>
</dbReference>
<evidence type="ECO:0000259" key="5">
    <source>
        <dbReference type="SMART" id="SM00822"/>
    </source>
</evidence>
<protein>
    <submittedName>
        <fullName evidence="6">SDR family NAD(P)-dependent oxidoreductase</fullName>
    </submittedName>
</protein>
<dbReference type="PANTHER" id="PTHR44196:SF1">
    <property type="entry name" value="DEHYDROGENASE_REDUCTASE SDR FAMILY MEMBER 7B"/>
    <property type="match status" value="1"/>
</dbReference>
<dbReference type="InterPro" id="IPR036291">
    <property type="entry name" value="NAD(P)-bd_dom_sf"/>
</dbReference>
<feature type="region of interest" description="Disordered" evidence="4">
    <location>
        <begin position="265"/>
        <end position="305"/>
    </location>
</feature>
<evidence type="ECO:0000313" key="6">
    <source>
        <dbReference type="EMBL" id="MBP0459854.1"/>
    </source>
</evidence>
<dbReference type="AlphaFoldDB" id="A0A940MBF5"/>
<reference evidence="6" key="1">
    <citation type="submission" date="2021-03" db="EMBL/GenBank/DDBJ databases">
        <title>Whole genome sequence of Streptomyces bomunensis MMS17-BM035.</title>
        <authorList>
            <person name="Lee J.H."/>
        </authorList>
    </citation>
    <scope>NUCLEOTIDE SEQUENCE</scope>
    <source>
        <strain evidence="6">MMS17-BM035</strain>
    </source>
</reference>
<dbReference type="NCBIfam" id="NF005495">
    <property type="entry name" value="PRK07109.1"/>
    <property type="match status" value="1"/>
</dbReference>
<keyword evidence="2" id="KW-0560">Oxidoreductase</keyword>
<dbReference type="Proteomes" id="UP000670475">
    <property type="component" value="Unassembled WGS sequence"/>
</dbReference>
<proteinExistence type="inferred from homology"/>
<keyword evidence="7" id="KW-1185">Reference proteome</keyword>
<dbReference type="InterPro" id="IPR057326">
    <property type="entry name" value="KR_dom"/>
</dbReference>
<name>A0A940MBF5_9ACTN</name>
<evidence type="ECO:0000313" key="7">
    <source>
        <dbReference type="Proteomes" id="UP000670475"/>
    </source>
</evidence>
<feature type="domain" description="Ketoreductase" evidence="5">
    <location>
        <begin position="6"/>
        <end position="193"/>
    </location>
</feature>
<evidence type="ECO:0000256" key="1">
    <source>
        <dbReference type="ARBA" id="ARBA00006484"/>
    </source>
</evidence>
<dbReference type="PRINTS" id="PR00081">
    <property type="entry name" value="GDHRDH"/>
</dbReference>
<dbReference type="EMBL" id="JAGIQL010000089">
    <property type="protein sequence ID" value="MBP0459854.1"/>
    <property type="molecule type" value="Genomic_DNA"/>
</dbReference>
<evidence type="ECO:0000256" key="3">
    <source>
        <dbReference type="RuleBase" id="RU000363"/>
    </source>
</evidence>
<comment type="caution">
    <text evidence="6">The sequence shown here is derived from an EMBL/GenBank/DDBJ whole genome shotgun (WGS) entry which is preliminary data.</text>
</comment>
<dbReference type="RefSeq" id="WP_209342017.1">
    <property type="nucleotide sequence ID" value="NZ_JAGIQL010000089.1"/>
</dbReference>
<dbReference type="Gene3D" id="3.40.50.720">
    <property type="entry name" value="NAD(P)-binding Rossmann-like Domain"/>
    <property type="match status" value="1"/>
</dbReference>
<dbReference type="Pfam" id="PF00106">
    <property type="entry name" value="adh_short"/>
    <property type="match status" value="1"/>
</dbReference>
<comment type="similarity">
    <text evidence="1 3">Belongs to the short-chain dehydrogenases/reductases (SDR) family.</text>
</comment>
<dbReference type="GO" id="GO:0016020">
    <property type="term" value="C:membrane"/>
    <property type="evidence" value="ECO:0007669"/>
    <property type="project" value="TreeGrafter"/>
</dbReference>
<dbReference type="SUPFAM" id="SSF51735">
    <property type="entry name" value="NAD(P)-binding Rossmann-fold domains"/>
    <property type="match status" value="1"/>
</dbReference>
<organism evidence="6 7">
    <name type="scientific">Streptomyces montanisoli</name>
    <dbReference type="NCBI Taxonomy" id="2798581"/>
    <lineage>
        <taxon>Bacteria</taxon>
        <taxon>Bacillati</taxon>
        <taxon>Actinomycetota</taxon>
        <taxon>Actinomycetes</taxon>
        <taxon>Kitasatosporales</taxon>
        <taxon>Streptomycetaceae</taxon>
        <taxon>Streptomyces</taxon>
    </lineage>
</organism>
<dbReference type="GO" id="GO:0016491">
    <property type="term" value="F:oxidoreductase activity"/>
    <property type="evidence" value="ECO:0007669"/>
    <property type="project" value="UniProtKB-KW"/>
</dbReference>
<dbReference type="PANTHER" id="PTHR44196">
    <property type="entry name" value="DEHYDROGENASE/REDUCTASE SDR FAMILY MEMBER 7B"/>
    <property type="match status" value="1"/>
</dbReference>
<accession>A0A940MBF5</accession>
<dbReference type="SMART" id="SM00822">
    <property type="entry name" value="PKS_KR"/>
    <property type="match status" value="1"/>
</dbReference>
<gene>
    <name evidence="6" type="ORF">JFN87_20495</name>
</gene>
<evidence type="ECO:0000256" key="2">
    <source>
        <dbReference type="ARBA" id="ARBA00023002"/>
    </source>
</evidence>
<sequence>MERWDEVVVITGASSGVGRATAEALARKGCTLLLAARRGDELVDVARRCRESGARDAIAVPTDVADTEAVERLARRAEEAFGRIDVWVNCAAVAAFGPLAEVPPDIFRRIIETNVLGCVNGARAALRTMSPRGSGTVINFSSAVAPAPVPYNTAYVLSKAAIRSFGATLRQELRLAGRRGVHVCTVIPASLDTPFFTVAGNYSGRKAFPIAPVYTAERAARTVLSLVRGPRREAFVGPAAGALDVLSRVSPGLLERLLGPLTDRAQLSRRESAPRSAGSVQHPFPADAVDADDSGRGGAVDGGWHGRRRTALRRAAAGTSVTAAAVLAAWGVSSSRGGRGRAGP</sequence>
<dbReference type="InterPro" id="IPR002347">
    <property type="entry name" value="SDR_fam"/>
</dbReference>